<dbReference type="Pfam" id="PF00440">
    <property type="entry name" value="TetR_N"/>
    <property type="match status" value="1"/>
</dbReference>
<dbReference type="InterPro" id="IPR023772">
    <property type="entry name" value="DNA-bd_HTH_TetR-type_CS"/>
</dbReference>
<dbReference type="EMBL" id="VHLH01000019">
    <property type="protein sequence ID" value="TPW27735.1"/>
    <property type="molecule type" value="Genomic_DNA"/>
</dbReference>
<dbReference type="PROSITE" id="PS01081">
    <property type="entry name" value="HTH_TETR_1"/>
    <property type="match status" value="1"/>
</dbReference>
<dbReference type="Pfam" id="PF17754">
    <property type="entry name" value="TetR_C_14"/>
    <property type="match status" value="1"/>
</dbReference>
<dbReference type="PRINTS" id="PR00455">
    <property type="entry name" value="HTHTETR"/>
</dbReference>
<evidence type="ECO:0000313" key="6">
    <source>
        <dbReference type="EMBL" id="TPW27735.1"/>
    </source>
</evidence>
<dbReference type="AlphaFoldDB" id="A0A506U400"/>
<accession>A0A506U400</accession>
<protein>
    <submittedName>
        <fullName evidence="6">TetR family transcriptional regulator</fullName>
    </submittedName>
</protein>
<dbReference type="OrthoDB" id="7584337at2"/>
<dbReference type="SUPFAM" id="SSF46689">
    <property type="entry name" value="Homeodomain-like"/>
    <property type="match status" value="1"/>
</dbReference>
<evidence type="ECO:0000256" key="3">
    <source>
        <dbReference type="ARBA" id="ARBA00023163"/>
    </source>
</evidence>
<proteinExistence type="predicted"/>
<comment type="caution">
    <text evidence="6">The sequence shown here is derived from an EMBL/GenBank/DDBJ whole genome shotgun (WGS) entry which is preliminary data.</text>
</comment>
<dbReference type="GO" id="GO:0003700">
    <property type="term" value="F:DNA-binding transcription factor activity"/>
    <property type="evidence" value="ECO:0007669"/>
    <property type="project" value="TreeGrafter"/>
</dbReference>
<reference evidence="6 7" key="1">
    <citation type="submission" date="2019-06" db="EMBL/GenBank/DDBJ databases">
        <authorList>
            <person name="Li M."/>
        </authorList>
    </citation>
    <scope>NUCLEOTIDE SEQUENCE [LARGE SCALE GENOMIC DNA]</scope>
    <source>
        <strain evidence="6 7">BGMRC6574</strain>
    </source>
</reference>
<evidence type="ECO:0000313" key="7">
    <source>
        <dbReference type="Proteomes" id="UP000320314"/>
    </source>
</evidence>
<evidence type="ECO:0000256" key="1">
    <source>
        <dbReference type="ARBA" id="ARBA00023015"/>
    </source>
</evidence>
<dbReference type="InterPro" id="IPR009057">
    <property type="entry name" value="Homeodomain-like_sf"/>
</dbReference>
<dbReference type="PROSITE" id="PS50977">
    <property type="entry name" value="HTH_TETR_2"/>
    <property type="match status" value="1"/>
</dbReference>
<gene>
    <name evidence="6" type="ORF">FJU11_10885</name>
</gene>
<dbReference type="InterPro" id="IPR050109">
    <property type="entry name" value="HTH-type_TetR-like_transc_reg"/>
</dbReference>
<dbReference type="Proteomes" id="UP000320314">
    <property type="component" value="Unassembled WGS sequence"/>
</dbReference>
<evidence type="ECO:0000256" key="4">
    <source>
        <dbReference type="PROSITE-ProRule" id="PRU00335"/>
    </source>
</evidence>
<sequence>MAGAGPMNSISQRHGRMRTKVLEAAYDLFAQQGFEPTTMADIATASGVARRTLFRHFGGKEGIALAYQDTILDDLMVRLAETLEMERPDRALAHAVLSFVDEMPRQRALDLSNLLVENPNLRARNLEKYAAIESAAAAMISPHLGAGKTLEARIIAATVIGAWRIVNERWLEGDRQSHPGAELRRAFDVMRFESG</sequence>
<keyword evidence="2 4" id="KW-0238">DNA-binding</keyword>
<dbReference type="PANTHER" id="PTHR30055">
    <property type="entry name" value="HTH-TYPE TRANSCRIPTIONAL REGULATOR RUTR"/>
    <property type="match status" value="1"/>
</dbReference>
<organism evidence="6 7">
    <name type="scientific">Pararhizobium mangrovi</name>
    <dbReference type="NCBI Taxonomy" id="2590452"/>
    <lineage>
        <taxon>Bacteria</taxon>
        <taxon>Pseudomonadati</taxon>
        <taxon>Pseudomonadota</taxon>
        <taxon>Alphaproteobacteria</taxon>
        <taxon>Hyphomicrobiales</taxon>
        <taxon>Rhizobiaceae</taxon>
        <taxon>Rhizobium/Agrobacterium group</taxon>
        <taxon>Pararhizobium</taxon>
    </lineage>
</organism>
<name>A0A506U400_9HYPH</name>
<keyword evidence="3" id="KW-0804">Transcription</keyword>
<dbReference type="InterPro" id="IPR041347">
    <property type="entry name" value="MftR_C"/>
</dbReference>
<dbReference type="Gene3D" id="1.10.357.10">
    <property type="entry name" value="Tetracycline Repressor, domain 2"/>
    <property type="match status" value="1"/>
</dbReference>
<feature type="DNA-binding region" description="H-T-H motif" evidence="4">
    <location>
        <begin position="38"/>
        <end position="57"/>
    </location>
</feature>
<feature type="domain" description="HTH tetR-type" evidence="5">
    <location>
        <begin position="15"/>
        <end position="75"/>
    </location>
</feature>
<keyword evidence="7" id="KW-1185">Reference proteome</keyword>
<dbReference type="GO" id="GO:0000976">
    <property type="term" value="F:transcription cis-regulatory region binding"/>
    <property type="evidence" value="ECO:0007669"/>
    <property type="project" value="TreeGrafter"/>
</dbReference>
<dbReference type="PANTHER" id="PTHR30055:SF238">
    <property type="entry name" value="MYCOFACTOCIN BIOSYNTHESIS TRANSCRIPTIONAL REGULATOR MFTR-RELATED"/>
    <property type="match status" value="1"/>
</dbReference>
<evidence type="ECO:0000256" key="2">
    <source>
        <dbReference type="ARBA" id="ARBA00023125"/>
    </source>
</evidence>
<dbReference type="InterPro" id="IPR001647">
    <property type="entry name" value="HTH_TetR"/>
</dbReference>
<keyword evidence="1" id="KW-0805">Transcription regulation</keyword>
<evidence type="ECO:0000259" key="5">
    <source>
        <dbReference type="PROSITE" id="PS50977"/>
    </source>
</evidence>
<dbReference type="Gene3D" id="1.10.10.60">
    <property type="entry name" value="Homeodomain-like"/>
    <property type="match status" value="1"/>
</dbReference>